<evidence type="ECO:0000313" key="2">
    <source>
        <dbReference type="EMBL" id="ROT85078.1"/>
    </source>
</evidence>
<name>A0A423U8R1_PENVA</name>
<feature type="compositionally biased region" description="Low complexity" evidence="1">
    <location>
        <begin position="291"/>
        <end position="301"/>
    </location>
</feature>
<evidence type="ECO:0000256" key="1">
    <source>
        <dbReference type="SAM" id="MobiDB-lite"/>
    </source>
</evidence>
<feature type="compositionally biased region" description="Low complexity" evidence="1">
    <location>
        <begin position="419"/>
        <end position="444"/>
    </location>
</feature>
<proteinExistence type="predicted"/>
<dbReference type="AlphaFoldDB" id="A0A423U8R1"/>
<reference evidence="2 3" key="1">
    <citation type="submission" date="2018-04" db="EMBL/GenBank/DDBJ databases">
        <authorList>
            <person name="Zhang X."/>
            <person name="Yuan J."/>
            <person name="Li F."/>
            <person name="Xiang J."/>
        </authorList>
    </citation>
    <scope>NUCLEOTIDE SEQUENCE [LARGE SCALE GENOMIC DNA]</scope>
    <source>
        <tissue evidence="2">Muscle</tissue>
    </source>
</reference>
<comment type="caution">
    <text evidence="2">The sequence shown here is derived from an EMBL/GenBank/DDBJ whole genome shotgun (WGS) entry which is preliminary data.</text>
</comment>
<feature type="region of interest" description="Disordered" evidence="1">
    <location>
        <begin position="194"/>
        <end position="235"/>
    </location>
</feature>
<accession>A0A423U8R1</accession>
<dbReference type="EMBL" id="QCYY01000449">
    <property type="protein sequence ID" value="ROT85078.1"/>
    <property type="molecule type" value="Genomic_DNA"/>
</dbReference>
<keyword evidence="3" id="KW-1185">Reference proteome</keyword>
<feature type="region of interest" description="Disordered" evidence="1">
    <location>
        <begin position="287"/>
        <end position="325"/>
    </location>
</feature>
<organism evidence="2 3">
    <name type="scientific">Penaeus vannamei</name>
    <name type="common">Whiteleg shrimp</name>
    <name type="synonym">Litopenaeus vannamei</name>
    <dbReference type="NCBI Taxonomy" id="6689"/>
    <lineage>
        <taxon>Eukaryota</taxon>
        <taxon>Metazoa</taxon>
        <taxon>Ecdysozoa</taxon>
        <taxon>Arthropoda</taxon>
        <taxon>Crustacea</taxon>
        <taxon>Multicrustacea</taxon>
        <taxon>Malacostraca</taxon>
        <taxon>Eumalacostraca</taxon>
        <taxon>Eucarida</taxon>
        <taxon>Decapoda</taxon>
        <taxon>Dendrobranchiata</taxon>
        <taxon>Penaeoidea</taxon>
        <taxon>Penaeidae</taxon>
        <taxon>Penaeus</taxon>
    </lineage>
</organism>
<evidence type="ECO:0000313" key="3">
    <source>
        <dbReference type="Proteomes" id="UP000283509"/>
    </source>
</evidence>
<reference evidence="2 3" key="2">
    <citation type="submission" date="2019-01" db="EMBL/GenBank/DDBJ databases">
        <title>The decoding of complex shrimp genome reveals the adaptation for benthos swimmer, frequently molting mechanism and breeding impact on genome.</title>
        <authorList>
            <person name="Sun Y."/>
            <person name="Gao Y."/>
            <person name="Yu Y."/>
        </authorList>
    </citation>
    <scope>NUCLEOTIDE SEQUENCE [LARGE SCALE GENOMIC DNA]</scope>
    <source>
        <tissue evidence="2">Muscle</tissue>
    </source>
</reference>
<protein>
    <submittedName>
        <fullName evidence="2">Uncharacterized protein</fullName>
    </submittedName>
</protein>
<feature type="region of interest" description="Disordered" evidence="1">
    <location>
        <begin position="416"/>
        <end position="460"/>
    </location>
</feature>
<gene>
    <name evidence="2" type="ORF">C7M84_021420</name>
</gene>
<sequence length="460" mass="50134">MDYARHSGEGHWPRCQCASHGGGGAPWHSRAGCTRLWAVGPLTAQEIGQRSRDGGGGNLPEVAFSLTTLLPAAAAQSCPCGCRQPLRMQRLLRPGRQESGPVARRRHTTHVHGVPAATAPCMQRWRAGTFKDACRPWLEGEVVKNFLRTLQQDDKLSPRKWRGTRPPRPEIEALTLAVLAPFARIKELNFRPVRAPRRAAPRPASGSRGRGRVTSPRQAERRRLGRRSPSPSACSPECVCFLTSRRGPAVTVAIAATGVTKSFYPLGSALPWQTCHDDARINSNGERWQAQRRQQQPRLLSPLPPARARRRKPAHSFPRPGRGAFLQPPAILGRQAFVRPVCNAHQRRFHEQPRQLIVGDAICVAAAPRRPAAQAPRPAGPACAFPAGARGVSVALAHGFALGGRPFVSRRGLCFPTPSRGAARRPSSASGDSSSSLSEAQAGRPAPPQLLWRRVMRSRR</sequence>
<dbReference type="Proteomes" id="UP000283509">
    <property type="component" value="Unassembled WGS sequence"/>
</dbReference>